<name>A0A2A2JBK9_9BILA</name>
<evidence type="ECO:0000256" key="1">
    <source>
        <dbReference type="SAM" id="MobiDB-lite"/>
    </source>
</evidence>
<feature type="chain" id="PRO_5012109904" description="Domain of unknown function DX domain-containing protein" evidence="2">
    <location>
        <begin position="34"/>
        <end position="765"/>
    </location>
</feature>
<evidence type="ECO:0000256" key="2">
    <source>
        <dbReference type="SAM" id="SignalP"/>
    </source>
</evidence>
<dbReference type="AlphaFoldDB" id="A0A2A2JBK9"/>
<organism evidence="3 4">
    <name type="scientific">Diploscapter pachys</name>
    <dbReference type="NCBI Taxonomy" id="2018661"/>
    <lineage>
        <taxon>Eukaryota</taxon>
        <taxon>Metazoa</taxon>
        <taxon>Ecdysozoa</taxon>
        <taxon>Nematoda</taxon>
        <taxon>Chromadorea</taxon>
        <taxon>Rhabditida</taxon>
        <taxon>Rhabditina</taxon>
        <taxon>Rhabditomorpha</taxon>
        <taxon>Rhabditoidea</taxon>
        <taxon>Rhabditidae</taxon>
        <taxon>Diploscapter</taxon>
    </lineage>
</organism>
<reference evidence="3 4" key="1">
    <citation type="journal article" date="2017" name="Curr. Biol.">
        <title>Genome architecture and evolution of a unichromosomal asexual nematode.</title>
        <authorList>
            <person name="Fradin H."/>
            <person name="Zegar C."/>
            <person name="Gutwein M."/>
            <person name="Lucas J."/>
            <person name="Kovtun M."/>
            <person name="Corcoran D."/>
            <person name="Baugh L.R."/>
            <person name="Kiontke K."/>
            <person name="Gunsalus K."/>
            <person name="Fitch D.H."/>
            <person name="Piano F."/>
        </authorList>
    </citation>
    <scope>NUCLEOTIDE SEQUENCE [LARGE SCALE GENOMIC DNA]</scope>
    <source>
        <strain evidence="3">PF1309</strain>
    </source>
</reference>
<keyword evidence="2" id="KW-0732">Signal</keyword>
<evidence type="ECO:0000313" key="3">
    <source>
        <dbReference type="EMBL" id="PAV59136.1"/>
    </source>
</evidence>
<evidence type="ECO:0008006" key="5">
    <source>
        <dbReference type="Google" id="ProtNLM"/>
    </source>
</evidence>
<sequence length="765" mass="83159">MHPHRPPESVPWSPGTMFLLLLLLAVSLGPALAIKQTLSTPSSRQPNPNPNTNSSSSSSVTTPPDSQAIPTGTNSSSSSQGGQTTAHEVEGPGCGKDGFVQLIAVPPKDLPTGGCKSDDTACKNWGGECQGNSGACCKDAKQLLCPQTDPSNTGMRLTIPKKDNDSIWQITVCNDETECVDQIGGAVENYVCLEPKGIQQGVANLKICCQVKVEQASCYDQNRPSGTCNSNRDCLAGEEFCMQAINENGKVVTNQHYCCKPPSYEEWNIVVPSTQGYQDKKTDADTKYGLPKCANDMDCERQYFSKGESVCRMFEVNGGKNGLCVPKPFSATGEKILGKKNHYALGMNSDGSGNTTQCDTNWHCEDEGKGVMCDNVAILIKGNVVTSNYSFTKKLCFQNFQCNGAAMTDENKVGPMICKNDGECENEGEKGYCVNLEKSGASEGFCCLCESMMNPDQGSTNDPNHLRLFVDPESLYIYHQSFLYYLNPTTAIIKCKAPKHLGADPNTTNIFGLKPSSVSAELTKGCSAKDAVSLCEQQLPKGLDPEHLIGECRDDPDDLGGYTGVDARYKDLKLCCQYRYIKKPMGPICTSNPFFKYPMGGDKGPRLCSNDSDCGEFQGITYKCNTVKGGKTCCYDEYCPDLYTKISDVTQACNQPDGDTSDGTHRDCKAKFEKTPFICQNKKCCPNAEVKENKTLGTYTEIPEVEYSVCTPKKCSTSNDCRDGMYCGRMNDEDSLTCCHQGSKFVINKGCYRRVISGSSSYVSG</sequence>
<keyword evidence="4" id="KW-1185">Reference proteome</keyword>
<evidence type="ECO:0000313" key="4">
    <source>
        <dbReference type="Proteomes" id="UP000218231"/>
    </source>
</evidence>
<gene>
    <name evidence="3" type="ORF">WR25_10808</name>
</gene>
<dbReference type="EMBL" id="LIAE01010543">
    <property type="protein sequence ID" value="PAV59136.1"/>
    <property type="molecule type" value="Genomic_DNA"/>
</dbReference>
<accession>A0A2A2JBK9</accession>
<protein>
    <recommendedName>
        <fullName evidence="5">Domain of unknown function DX domain-containing protein</fullName>
    </recommendedName>
</protein>
<feature type="compositionally biased region" description="Low complexity" evidence="1">
    <location>
        <begin position="38"/>
        <end position="85"/>
    </location>
</feature>
<comment type="caution">
    <text evidence="3">The sequence shown here is derived from an EMBL/GenBank/DDBJ whole genome shotgun (WGS) entry which is preliminary data.</text>
</comment>
<feature type="region of interest" description="Disordered" evidence="1">
    <location>
        <begin position="38"/>
        <end position="92"/>
    </location>
</feature>
<dbReference type="Proteomes" id="UP000218231">
    <property type="component" value="Unassembled WGS sequence"/>
</dbReference>
<feature type="signal peptide" evidence="2">
    <location>
        <begin position="1"/>
        <end position="33"/>
    </location>
</feature>
<proteinExistence type="predicted"/>